<dbReference type="EMBL" id="CP089983">
    <property type="protein sequence ID" value="WXB08508.1"/>
    <property type="molecule type" value="Genomic_DNA"/>
</dbReference>
<keyword evidence="4" id="KW-0560">Oxidoreductase</keyword>
<evidence type="ECO:0000256" key="2">
    <source>
        <dbReference type="SAM" id="Phobius"/>
    </source>
</evidence>
<evidence type="ECO:0000313" key="5">
    <source>
        <dbReference type="Proteomes" id="UP001374803"/>
    </source>
</evidence>
<feature type="signal peptide" evidence="3">
    <location>
        <begin position="1"/>
        <end position="24"/>
    </location>
</feature>
<keyword evidence="4" id="KW-0503">Monooxygenase</keyword>
<dbReference type="RefSeq" id="WP_394838178.1">
    <property type="nucleotide sequence ID" value="NZ_CP089929.1"/>
</dbReference>
<feature type="compositionally biased region" description="Polar residues" evidence="1">
    <location>
        <begin position="50"/>
        <end position="60"/>
    </location>
</feature>
<dbReference type="InterPro" id="IPR024038">
    <property type="entry name" value="MYXO-CTERM"/>
</dbReference>
<feature type="region of interest" description="Disordered" evidence="1">
    <location>
        <begin position="37"/>
        <end position="60"/>
    </location>
</feature>
<keyword evidence="2" id="KW-1133">Transmembrane helix</keyword>
<protein>
    <submittedName>
        <fullName evidence="4">Lytic polysaccharide monooxygenase</fullName>
    </submittedName>
</protein>
<dbReference type="NCBIfam" id="TIGR03901">
    <property type="entry name" value="MYXO-CTERM"/>
    <property type="match status" value="1"/>
</dbReference>
<feature type="transmembrane region" description="Helical" evidence="2">
    <location>
        <begin position="227"/>
        <end position="247"/>
    </location>
</feature>
<dbReference type="GO" id="GO:0004497">
    <property type="term" value="F:monooxygenase activity"/>
    <property type="evidence" value="ECO:0007669"/>
    <property type="project" value="UniProtKB-KW"/>
</dbReference>
<dbReference type="Proteomes" id="UP001374803">
    <property type="component" value="Chromosome"/>
</dbReference>
<dbReference type="NCBIfam" id="NF043005">
    <property type="entry name" value="sce4755_fam"/>
    <property type="match status" value="1"/>
</dbReference>
<feature type="region of interest" description="Disordered" evidence="1">
    <location>
        <begin position="186"/>
        <end position="227"/>
    </location>
</feature>
<keyword evidence="5" id="KW-1185">Reference proteome</keyword>
<keyword evidence="3" id="KW-0732">Signal</keyword>
<reference evidence="4" key="1">
    <citation type="submission" date="2021-12" db="EMBL/GenBank/DDBJ databases">
        <title>Discovery of the Pendulisporaceae a myxobacterial family with distinct sporulation behavior and unique specialized metabolism.</title>
        <authorList>
            <person name="Garcia R."/>
            <person name="Popoff A."/>
            <person name="Bader C.D."/>
            <person name="Loehr J."/>
            <person name="Walesch S."/>
            <person name="Walt C."/>
            <person name="Boldt J."/>
            <person name="Bunk B."/>
            <person name="Haeckl F.J.F.P.J."/>
            <person name="Gunesch A.P."/>
            <person name="Birkelbach J."/>
            <person name="Nuebel U."/>
            <person name="Pietschmann T."/>
            <person name="Bach T."/>
            <person name="Mueller R."/>
        </authorList>
    </citation>
    <scope>NUCLEOTIDE SEQUENCE</scope>
    <source>
        <strain evidence="4">MSr11367</strain>
    </source>
</reference>
<organism evidence="4 5">
    <name type="scientific">Pendulispora rubella</name>
    <dbReference type="NCBI Taxonomy" id="2741070"/>
    <lineage>
        <taxon>Bacteria</taxon>
        <taxon>Pseudomonadati</taxon>
        <taxon>Myxococcota</taxon>
        <taxon>Myxococcia</taxon>
        <taxon>Myxococcales</taxon>
        <taxon>Sorangiineae</taxon>
        <taxon>Pendulisporaceae</taxon>
        <taxon>Pendulispora</taxon>
    </lineage>
</organism>
<name>A0ABZ2LC61_9BACT</name>
<accession>A0ABZ2LC61</accession>
<evidence type="ECO:0000256" key="1">
    <source>
        <dbReference type="SAM" id="MobiDB-lite"/>
    </source>
</evidence>
<feature type="compositionally biased region" description="Gly residues" evidence="1">
    <location>
        <begin position="198"/>
        <end position="218"/>
    </location>
</feature>
<proteinExistence type="predicted"/>
<feature type="chain" id="PRO_5046213395" evidence="3">
    <location>
        <begin position="25"/>
        <end position="259"/>
    </location>
</feature>
<sequence>MIAGRVFAVLVGVGASVAAPAAHAHFHLNAPAASLAQDAQGNPQKVGPCGSNSGTSTGQVTAYRPGQAVDISINETVFHPGHYRVALAVSDPSELPKDPKVTPGPTPCGTAEIEKSPKLPVLGDGLLVHTSAFTGPQTMRVVLPSNVTCTKCTLQVLEFMSEHNPNCFYYHCANISIQGDPVDAGTVLDAGGPSSGDAGTGGNGGNGGDEEGNGGNSSSGGCSMPPGGSTATGGLAGLFALTLFGVVRRRFRRSRGMIR</sequence>
<gene>
    <name evidence="4" type="ORF">LVJ94_14830</name>
</gene>
<keyword evidence="2" id="KW-0472">Membrane</keyword>
<evidence type="ECO:0000313" key="4">
    <source>
        <dbReference type="EMBL" id="WXB08508.1"/>
    </source>
</evidence>
<keyword evidence="2" id="KW-0812">Transmembrane</keyword>
<evidence type="ECO:0000256" key="3">
    <source>
        <dbReference type="SAM" id="SignalP"/>
    </source>
</evidence>